<evidence type="ECO:0000256" key="2">
    <source>
        <dbReference type="ARBA" id="ARBA00022857"/>
    </source>
</evidence>
<organism evidence="4 5">
    <name type="scientific">Rhizorhabdus dicambivorans</name>
    <dbReference type="NCBI Taxonomy" id="1850238"/>
    <lineage>
        <taxon>Bacteria</taxon>
        <taxon>Pseudomonadati</taxon>
        <taxon>Pseudomonadota</taxon>
        <taxon>Alphaproteobacteria</taxon>
        <taxon>Sphingomonadales</taxon>
        <taxon>Sphingomonadaceae</taxon>
        <taxon>Rhizorhabdus</taxon>
    </lineage>
</organism>
<dbReference type="SUPFAM" id="SSF51735">
    <property type="entry name" value="NAD(P)-binding Rossmann-fold domains"/>
    <property type="match status" value="1"/>
</dbReference>
<evidence type="ECO:0000313" key="4">
    <source>
        <dbReference type="EMBL" id="PCE40171.1"/>
    </source>
</evidence>
<comment type="similarity">
    <text evidence="1">Belongs to the NmrA-type oxidoreductase family.</text>
</comment>
<evidence type="ECO:0000256" key="1">
    <source>
        <dbReference type="ARBA" id="ARBA00006328"/>
    </source>
</evidence>
<dbReference type="PANTHER" id="PTHR42748">
    <property type="entry name" value="NITROGEN METABOLITE REPRESSION PROTEIN NMRA FAMILY MEMBER"/>
    <property type="match status" value="1"/>
</dbReference>
<feature type="domain" description="NmrA-like" evidence="3">
    <location>
        <begin position="7"/>
        <end position="239"/>
    </location>
</feature>
<reference evidence="4 5" key="1">
    <citation type="submission" date="2017-09" db="EMBL/GenBank/DDBJ databases">
        <title>The Catabolism of 3,6-Dichlorosalicylic acid is Initiated by the Cytochrome P450 Monooxygenase DsmABC in Rhizorhabdus dicambivorans Ndbn-20.</title>
        <authorList>
            <person name="Na L."/>
        </authorList>
    </citation>
    <scope>NUCLEOTIDE SEQUENCE [LARGE SCALE GENOMIC DNA]</scope>
    <source>
        <strain evidence="4 5">Ndbn-20m</strain>
    </source>
</reference>
<evidence type="ECO:0000259" key="3">
    <source>
        <dbReference type="Pfam" id="PF05368"/>
    </source>
</evidence>
<dbReference type="Proteomes" id="UP000218934">
    <property type="component" value="Unassembled WGS sequence"/>
</dbReference>
<name>A0A2A4FRZ3_9SPHN</name>
<dbReference type="Gene3D" id="3.90.25.10">
    <property type="entry name" value="UDP-galactose 4-epimerase, domain 1"/>
    <property type="match status" value="1"/>
</dbReference>
<dbReference type="InterPro" id="IPR051164">
    <property type="entry name" value="NmrA-like_oxidored"/>
</dbReference>
<dbReference type="AlphaFoldDB" id="A0A2A4FRZ3"/>
<sequence length="307" mass="32315">MNDAPTLVTGATGAQGGAVARALRAQGRPVRAMVRDRTSASATALADIGCDVAEGSYEDQTLLDRAIAGCGAVFSVQLAPSPADPDRERRQAGALVAAARRAGVAQFVHSSVSNTGDFETMAGWAEGRWEPNYWRSKADAEALVREAGFASHTLLRPAFMMENFAEPKAGSMFPDLQQGRILTATEPDTRIALVAADDIGAAAALAIAEPARFNGAAIELAGDHLTLGEVAAAIGAARGVPIIAETRGYDELVLRGQHDGWVRTQLWLNVVGYPARPAQMEAIGLHPISFAEWLHGHCDAILIDRAG</sequence>
<dbReference type="OrthoDB" id="9794300at2"/>
<keyword evidence="5" id="KW-1185">Reference proteome</keyword>
<dbReference type="InterPro" id="IPR008030">
    <property type="entry name" value="NmrA-like"/>
</dbReference>
<dbReference type="KEGG" id="rdi:CMV14_05845"/>
<proteinExistence type="inferred from homology"/>
<gene>
    <name evidence="4" type="ORF">COO09_21500</name>
</gene>
<dbReference type="EMBL" id="NWUF01000033">
    <property type="protein sequence ID" value="PCE40171.1"/>
    <property type="molecule type" value="Genomic_DNA"/>
</dbReference>
<comment type="caution">
    <text evidence="4">The sequence shown here is derived from an EMBL/GenBank/DDBJ whole genome shotgun (WGS) entry which is preliminary data.</text>
</comment>
<dbReference type="InterPro" id="IPR036291">
    <property type="entry name" value="NAD(P)-bd_dom_sf"/>
</dbReference>
<dbReference type="RefSeq" id="WP_066968854.1">
    <property type="nucleotide sequence ID" value="NZ_CP023449.1"/>
</dbReference>
<evidence type="ECO:0000313" key="5">
    <source>
        <dbReference type="Proteomes" id="UP000218934"/>
    </source>
</evidence>
<dbReference type="PANTHER" id="PTHR42748:SF7">
    <property type="entry name" value="NMRA LIKE REDOX SENSOR 1-RELATED"/>
    <property type="match status" value="1"/>
</dbReference>
<keyword evidence="2" id="KW-0521">NADP</keyword>
<protein>
    <submittedName>
        <fullName evidence="4">NmrA family protein</fullName>
    </submittedName>
</protein>
<dbReference type="Gene3D" id="3.40.50.720">
    <property type="entry name" value="NAD(P)-binding Rossmann-like Domain"/>
    <property type="match status" value="1"/>
</dbReference>
<accession>A0A2A4FRZ3</accession>
<dbReference type="Pfam" id="PF05368">
    <property type="entry name" value="NmrA"/>
    <property type="match status" value="1"/>
</dbReference>